<dbReference type="GO" id="GO:0008392">
    <property type="term" value="F:arachidonate epoxygenase activity"/>
    <property type="evidence" value="ECO:0007669"/>
    <property type="project" value="TreeGrafter"/>
</dbReference>
<comment type="similarity">
    <text evidence="2">Belongs to the cytochrome P450 family.</text>
</comment>
<dbReference type="InterPro" id="IPR050182">
    <property type="entry name" value="Cytochrome_P450_fam2"/>
</dbReference>
<keyword evidence="3" id="KW-0349">Heme</keyword>
<accession>A0A7J7F853</accession>
<dbReference type="PANTHER" id="PTHR24300">
    <property type="entry name" value="CYTOCHROME P450 508A4-RELATED"/>
    <property type="match status" value="1"/>
</dbReference>
<keyword evidence="4" id="KW-0479">Metal-binding</keyword>
<dbReference type="Pfam" id="PF00067">
    <property type="entry name" value="p450"/>
    <property type="match status" value="1"/>
</dbReference>
<dbReference type="Proteomes" id="UP000551758">
    <property type="component" value="Unassembled WGS sequence"/>
</dbReference>
<evidence type="ECO:0000256" key="1">
    <source>
        <dbReference type="ARBA" id="ARBA00001971"/>
    </source>
</evidence>
<evidence type="ECO:0000256" key="5">
    <source>
        <dbReference type="ARBA" id="ARBA00023004"/>
    </source>
</evidence>
<dbReference type="GO" id="GO:0006805">
    <property type="term" value="P:xenobiotic metabolic process"/>
    <property type="evidence" value="ECO:0007669"/>
    <property type="project" value="TreeGrafter"/>
</dbReference>
<reference evidence="6 7" key="1">
    <citation type="journal article" date="2020" name="Mol. Biol. Evol.">
        <title>Interspecific Gene Flow and the Evolution of Specialization in Black and White Rhinoceros.</title>
        <authorList>
            <person name="Moodley Y."/>
            <person name="Westbury M.V."/>
            <person name="Russo I.M."/>
            <person name="Gopalakrishnan S."/>
            <person name="Rakotoarivelo A."/>
            <person name="Olsen R.A."/>
            <person name="Prost S."/>
            <person name="Tunstall T."/>
            <person name="Ryder O.A."/>
            <person name="Dalen L."/>
            <person name="Bruford M.W."/>
        </authorList>
    </citation>
    <scope>NUCLEOTIDE SEQUENCE [LARGE SCALE GENOMIC DNA]</scope>
    <source>
        <strain evidence="6">SBR-YM</strain>
        <tissue evidence="6">Skin</tissue>
    </source>
</reference>
<evidence type="ECO:0008006" key="8">
    <source>
        <dbReference type="Google" id="ProtNLM"/>
    </source>
</evidence>
<dbReference type="GO" id="GO:0005506">
    <property type="term" value="F:iron ion binding"/>
    <property type="evidence" value="ECO:0007669"/>
    <property type="project" value="InterPro"/>
</dbReference>
<dbReference type="GO" id="GO:0020037">
    <property type="term" value="F:heme binding"/>
    <property type="evidence" value="ECO:0007669"/>
    <property type="project" value="InterPro"/>
</dbReference>
<proteinExistence type="inferred from homology"/>
<gene>
    <name evidence="6" type="ORF">HPG69_018071</name>
</gene>
<keyword evidence="5" id="KW-0408">Iron</keyword>
<evidence type="ECO:0000256" key="2">
    <source>
        <dbReference type="ARBA" id="ARBA00010617"/>
    </source>
</evidence>
<evidence type="ECO:0000313" key="7">
    <source>
        <dbReference type="Proteomes" id="UP000551758"/>
    </source>
</evidence>
<protein>
    <recommendedName>
        <fullName evidence="8">Cytochrome P450</fullName>
    </recommendedName>
</protein>
<dbReference type="InterPro" id="IPR036396">
    <property type="entry name" value="Cyt_P450_sf"/>
</dbReference>
<dbReference type="AlphaFoldDB" id="A0A7J7F853"/>
<dbReference type="Gene3D" id="1.10.630.10">
    <property type="entry name" value="Cytochrome P450"/>
    <property type="match status" value="1"/>
</dbReference>
<dbReference type="EMBL" id="JACDTQ010001059">
    <property type="protein sequence ID" value="KAF5924137.1"/>
    <property type="molecule type" value="Genomic_DNA"/>
</dbReference>
<dbReference type="GO" id="GO:0016712">
    <property type="term" value="F:oxidoreductase activity, acting on paired donors, with incorporation or reduction of molecular oxygen, reduced flavin or flavoprotein as one donor, and incorporation of one atom of oxygen"/>
    <property type="evidence" value="ECO:0007669"/>
    <property type="project" value="TreeGrafter"/>
</dbReference>
<dbReference type="InterPro" id="IPR002401">
    <property type="entry name" value="Cyt_P450_E_grp-I"/>
</dbReference>
<comment type="cofactor">
    <cofactor evidence="1">
        <name>heme</name>
        <dbReference type="ChEBI" id="CHEBI:30413"/>
    </cofactor>
</comment>
<dbReference type="PRINTS" id="PR00463">
    <property type="entry name" value="EP450I"/>
</dbReference>
<comment type="caution">
    <text evidence="6">The sequence shown here is derived from an EMBL/GenBank/DDBJ whole genome shotgun (WGS) entry which is preliminary data.</text>
</comment>
<evidence type="ECO:0000313" key="6">
    <source>
        <dbReference type="EMBL" id="KAF5924137.1"/>
    </source>
</evidence>
<evidence type="ECO:0000256" key="3">
    <source>
        <dbReference type="ARBA" id="ARBA00022617"/>
    </source>
</evidence>
<evidence type="ECO:0000256" key="4">
    <source>
        <dbReference type="ARBA" id="ARBA00022723"/>
    </source>
</evidence>
<dbReference type="GO" id="GO:0019373">
    <property type="term" value="P:epoxygenase P450 pathway"/>
    <property type="evidence" value="ECO:0007669"/>
    <property type="project" value="TreeGrafter"/>
</dbReference>
<organism evidence="6 7">
    <name type="scientific">Diceros bicornis minor</name>
    <name type="common">South-central black rhinoceros</name>
    <dbReference type="NCBI Taxonomy" id="77932"/>
    <lineage>
        <taxon>Eukaryota</taxon>
        <taxon>Metazoa</taxon>
        <taxon>Chordata</taxon>
        <taxon>Craniata</taxon>
        <taxon>Vertebrata</taxon>
        <taxon>Euteleostomi</taxon>
        <taxon>Mammalia</taxon>
        <taxon>Eutheria</taxon>
        <taxon>Laurasiatheria</taxon>
        <taxon>Perissodactyla</taxon>
        <taxon>Rhinocerotidae</taxon>
        <taxon>Diceros</taxon>
    </lineage>
</organism>
<dbReference type="GO" id="GO:0005737">
    <property type="term" value="C:cytoplasm"/>
    <property type="evidence" value="ECO:0007669"/>
    <property type="project" value="TreeGrafter"/>
</dbReference>
<dbReference type="SUPFAM" id="SSF48264">
    <property type="entry name" value="Cytochrome P450"/>
    <property type="match status" value="1"/>
</dbReference>
<dbReference type="InterPro" id="IPR001128">
    <property type="entry name" value="Cyt_P450"/>
</dbReference>
<keyword evidence="7" id="KW-1185">Reference proteome</keyword>
<name>A0A7J7F853_DICBM</name>
<dbReference type="PANTHER" id="PTHR24300:SF339">
    <property type="entry name" value="CYTOCHROME P450 FAMILY 2 SUBFAMILY B MEMBER 39"/>
    <property type="match status" value="1"/>
</dbReference>
<sequence length="151" mass="17093">MKLVINCGCAIIDSDTTVYPVMRSVLHDPCHFEKLDAFHRSHFLDAQGNFRKQEAFIPFSTDKPQLKPSGKHLCLGKSLACSELLLILTWMRQNFSLGSLKAQEDINLNHGRIRWRNCPCVPAVLPAPQRRGRRDADSSRLLALSPRLCPQ</sequence>